<dbReference type="Pfam" id="PF01915">
    <property type="entry name" value="Glyco_hydro_3_C"/>
    <property type="match status" value="1"/>
</dbReference>
<dbReference type="InterPro" id="IPR005084">
    <property type="entry name" value="CBM6"/>
</dbReference>
<dbReference type="InterPro" id="IPR036962">
    <property type="entry name" value="Glyco_hydro_3_N_sf"/>
</dbReference>
<dbReference type="PROSITE" id="PS00775">
    <property type="entry name" value="GLYCOSYL_HYDROL_F3"/>
    <property type="match status" value="1"/>
</dbReference>
<dbReference type="SMART" id="SM00606">
    <property type="entry name" value="CBD_IV"/>
    <property type="match status" value="1"/>
</dbReference>
<sequence>MSTTAYPFQNTSLPLDERVNDLVSRFTLEEKVGLMIQYQTAVERIGVKGYKHGTEAAHGMAWLGEATGYPQPIGLGCTWDTELLQQIGSAISDEARGFYKRNPEINGLTLWAPTVDMERDPRWGRTEEAYGEDPILAGKLTAALVKGIQGDHPKYLKAVATLKHFIANNNEVGRGDQSVSIDPRNMREYYLKAFEIPFREGGAQSMMTAYNAINGVPANLNPDVNNIVKQEWGMDGFVVSDAFDVSGTVRDHGYLDSYKEAVARSVKEGGIDSLTDDGELMKQSLREALEEGLLTESDLDAALRNTFRVRFRLGEFDPEEDNPYAAIGESEILHPEHAELAREAAGKAIVLLKNEGGMLPLQADQLKKVAVIGPLGGTVYRDWYSGSLPYAVTPLQGIREKLDGHGAEISFSEGTDRIKLKEKQSGWYVRVQDGGEAALAADAETPEQASVFEITDWGWGSHTIIAEQSGKYLTTDDRIVKASADQIWEWFTKEVFQVRAAEAGEGLGLGLKVKVEPEVVAEGEEGAQGGGQGRAQERARIGAQETGAQETVDRVTLSTWNDMPVTVKDETGELLVGSGKAEETANEINVAGAASAAGREEEPITAAVFEMEKVTDKFQAAKEAASAADVAVVFVGNHPLINGKETMDRPDITLPESQEQLIKEVMSVNPNTIVVVVGSYPYALNWADEHVPAILYTTHAGQELGHAVADVLFGEVNPAGRLNMTWYKSVDQLPEFMDYDIIQGGRTYRYFEGEPLYPFGHGLSYSSFRYDELSLDRSCVSADQDGGGGESGQTVTVTARVTNTSSRPGEEVVQLYGRAGQSRVKRPLKQLLAFRRVLIQPGETAEVHFTLPLSELAVWDVTRERFCIETGLYHVMAGPSSANLPLSAELEVRGEVIPPRDLKQPVKAVNYDAYEGVLIGECREGGSAVEVKTQSGWIAFMDAEFGDGVRTVRLRAASQTAGAAEVRLQSPDGPLAGRAELTAGGAQEWRDYTAELSSGVSGRQDIYIVLTGKTSLSTVQFQ</sequence>
<dbReference type="PANTHER" id="PTHR42721:SF3">
    <property type="entry name" value="BETA-D-XYLOSIDASE 5-RELATED"/>
    <property type="match status" value="1"/>
</dbReference>
<dbReference type="InterPro" id="IPR008979">
    <property type="entry name" value="Galactose-bd-like_sf"/>
</dbReference>
<accession>A0ABQ1G169</accession>
<dbReference type="SUPFAM" id="SSF52279">
    <property type="entry name" value="Beta-D-glucan exohydrolase, C-terminal domain"/>
    <property type="match status" value="1"/>
</dbReference>
<reference evidence="8" key="1">
    <citation type="journal article" date="2019" name="Int. J. Syst. Evol. Microbiol.">
        <title>The Global Catalogue of Microorganisms (GCM) 10K type strain sequencing project: providing services to taxonomists for standard genome sequencing and annotation.</title>
        <authorList>
            <consortium name="The Broad Institute Genomics Platform"/>
            <consortium name="The Broad Institute Genome Sequencing Center for Infectious Disease"/>
            <person name="Wu L."/>
            <person name="Ma J."/>
        </authorList>
    </citation>
    <scope>NUCLEOTIDE SEQUENCE [LARGE SCALE GENOMIC DNA]</scope>
    <source>
        <strain evidence="8">CGMCC 1.15044</strain>
    </source>
</reference>
<keyword evidence="4" id="KW-0326">Glycosidase</keyword>
<dbReference type="SUPFAM" id="SSF49785">
    <property type="entry name" value="Galactose-binding domain-like"/>
    <property type="match status" value="1"/>
</dbReference>
<evidence type="ECO:0000256" key="2">
    <source>
        <dbReference type="ARBA" id="ARBA00022729"/>
    </source>
</evidence>
<dbReference type="InterPro" id="IPR001764">
    <property type="entry name" value="Glyco_hydro_3_N"/>
</dbReference>
<dbReference type="InterPro" id="IPR044993">
    <property type="entry name" value="BXL"/>
</dbReference>
<name>A0ABQ1G169_9BACL</name>
<evidence type="ECO:0000313" key="7">
    <source>
        <dbReference type="EMBL" id="GGA34042.1"/>
    </source>
</evidence>
<evidence type="ECO:0000313" key="8">
    <source>
        <dbReference type="Proteomes" id="UP000609323"/>
    </source>
</evidence>
<proteinExistence type="inferred from homology"/>
<dbReference type="Proteomes" id="UP000609323">
    <property type="component" value="Unassembled WGS sequence"/>
</dbReference>
<dbReference type="Gene3D" id="2.60.40.10">
    <property type="entry name" value="Immunoglobulins"/>
    <property type="match status" value="1"/>
</dbReference>
<protein>
    <recommendedName>
        <fullName evidence="9">Beta-glucosidase</fullName>
    </recommendedName>
</protein>
<organism evidence="7 8">
    <name type="scientific">Paenibacillus physcomitrellae</name>
    <dbReference type="NCBI Taxonomy" id="1619311"/>
    <lineage>
        <taxon>Bacteria</taxon>
        <taxon>Bacillati</taxon>
        <taxon>Bacillota</taxon>
        <taxon>Bacilli</taxon>
        <taxon>Bacillales</taxon>
        <taxon>Paenibacillaceae</taxon>
        <taxon>Paenibacillus</taxon>
    </lineage>
</organism>
<dbReference type="SMART" id="SM01217">
    <property type="entry name" value="Fn3_like"/>
    <property type="match status" value="1"/>
</dbReference>
<feature type="domain" description="Cellulose binding type IV" evidence="5">
    <location>
        <begin position="899"/>
        <end position="1018"/>
    </location>
</feature>
<dbReference type="CDD" id="cd04084">
    <property type="entry name" value="CBM6_xylanase-like"/>
    <property type="match status" value="1"/>
</dbReference>
<keyword evidence="3 4" id="KW-0378">Hydrolase</keyword>
<evidence type="ECO:0008006" key="9">
    <source>
        <dbReference type="Google" id="ProtNLM"/>
    </source>
</evidence>
<dbReference type="Gene3D" id="2.60.120.260">
    <property type="entry name" value="Galactose-binding domain-like"/>
    <property type="match status" value="1"/>
</dbReference>
<dbReference type="InterPro" id="IPR013783">
    <property type="entry name" value="Ig-like_fold"/>
</dbReference>
<dbReference type="InterPro" id="IPR019800">
    <property type="entry name" value="Glyco_hydro_3_AS"/>
</dbReference>
<dbReference type="EMBL" id="BMHF01000005">
    <property type="protein sequence ID" value="GGA34042.1"/>
    <property type="molecule type" value="Genomic_DNA"/>
</dbReference>
<keyword evidence="2" id="KW-0732">Signal</keyword>
<dbReference type="SUPFAM" id="SSF50405">
    <property type="entry name" value="Actin-crosslinking proteins"/>
    <property type="match status" value="1"/>
</dbReference>
<evidence type="ECO:0000259" key="5">
    <source>
        <dbReference type="SMART" id="SM00606"/>
    </source>
</evidence>
<dbReference type="Gene3D" id="3.40.50.1700">
    <property type="entry name" value="Glycoside hydrolase family 3 C-terminal domain"/>
    <property type="match status" value="2"/>
</dbReference>
<dbReference type="InterPro" id="IPR002772">
    <property type="entry name" value="Glyco_hydro_3_C"/>
</dbReference>
<comment type="caution">
    <text evidence="7">The sequence shown here is derived from an EMBL/GenBank/DDBJ whole genome shotgun (WGS) entry which is preliminary data.</text>
</comment>
<dbReference type="Pfam" id="PF03422">
    <property type="entry name" value="CBM_6"/>
    <property type="match status" value="1"/>
</dbReference>
<dbReference type="InterPro" id="IPR017853">
    <property type="entry name" value="GH"/>
</dbReference>
<gene>
    <name evidence="7" type="ORF">GCM10010917_19090</name>
</gene>
<keyword evidence="8" id="KW-1185">Reference proteome</keyword>
<dbReference type="CDD" id="cd23343">
    <property type="entry name" value="beta-trefoil_FSCN_BglX-like"/>
    <property type="match status" value="1"/>
</dbReference>
<dbReference type="InterPro" id="IPR036881">
    <property type="entry name" value="Glyco_hydro_3_C_sf"/>
</dbReference>
<evidence type="ECO:0000256" key="3">
    <source>
        <dbReference type="ARBA" id="ARBA00022801"/>
    </source>
</evidence>
<comment type="similarity">
    <text evidence="1 4">Belongs to the glycosyl hydrolase 3 family.</text>
</comment>
<feature type="domain" description="Fibronectin type III-like" evidence="6">
    <location>
        <begin position="811"/>
        <end position="881"/>
    </location>
</feature>
<evidence type="ECO:0000256" key="4">
    <source>
        <dbReference type="RuleBase" id="RU361161"/>
    </source>
</evidence>
<evidence type="ECO:0000256" key="1">
    <source>
        <dbReference type="ARBA" id="ARBA00005336"/>
    </source>
</evidence>
<dbReference type="Pfam" id="PF00933">
    <property type="entry name" value="Glyco_hydro_3"/>
    <property type="match status" value="1"/>
</dbReference>
<evidence type="ECO:0000259" key="6">
    <source>
        <dbReference type="SMART" id="SM01217"/>
    </source>
</evidence>
<dbReference type="Gene3D" id="3.20.20.300">
    <property type="entry name" value="Glycoside hydrolase, family 3, N-terminal domain"/>
    <property type="match status" value="1"/>
</dbReference>
<dbReference type="InterPro" id="IPR008999">
    <property type="entry name" value="Actin-crosslinking"/>
</dbReference>
<dbReference type="InterPro" id="IPR006584">
    <property type="entry name" value="Cellulose-bd_IV"/>
</dbReference>
<dbReference type="InterPro" id="IPR026891">
    <property type="entry name" value="Fn3-like"/>
</dbReference>
<dbReference type="PRINTS" id="PR00133">
    <property type="entry name" value="GLHYDRLASE3"/>
</dbReference>
<dbReference type="PANTHER" id="PTHR42721">
    <property type="entry name" value="SUGAR HYDROLASE-RELATED"/>
    <property type="match status" value="1"/>
</dbReference>
<dbReference type="Pfam" id="PF14310">
    <property type="entry name" value="Fn3-like"/>
    <property type="match status" value="1"/>
</dbReference>
<dbReference type="SUPFAM" id="SSF51445">
    <property type="entry name" value="(Trans)glycosidases"/>
    <property type="match status" value="1"/>
</dbReference>